<dbReference type="InterPro" id="IPR002035">
    <property type="entry name" value="VWF_A"/>
</dbReference>
<feature type="domain" description="VWFA" evidence="2">
    <location>
        <begin position="156"/>
        <end position="210"/>
    </location>
</feature>
<dbReference type="InterPro" id="IPR036465">
    <property type="entry name" value="vWFA_dom_sf"/>
</dbReference>
<dbReference type="Gene3D" id="3.10.100.10">
    <property type="entry name" value="Mannose-Binding Protein A, subunit A"/>
    <property type="match status" value="1"/>
</dbReference>
<dbReference type="Proteomes" id="UP000001554">
    <property type="component" value="Chromosome 17"/>
</dbReference>
<dbReference type="SUPFAM" id="SSF53300">
    <property type="entry name" value="vWA-like"/>
    <property type="match status" value="1"/>
</dbReference>
<reference evidence="3" key="1">
    <citation type="journal article" date="2020" name="Nat. Ecol. Evol.">
        <title>Deeply conserved synteny resolves early events in vertebrate evolution.</title>
        <authorList>
            <person name="Simakov O."/>
            <person name="Marletaz F."/>
            <person name="Yue J.X."/>
            <person name="O'Connell B."/>
            <person name="Jenkins J."/>
            <person name="Brandt A."/>
            <person name="Calef R."/>
            <person name="Tung C.H."/>
            <person name="Huang T.K."/>
            <person name="Schmutz J."/>
            <person name="Satoh N."/>
            <person name="Yu J.K."/>
            <person name="Putnam N.H."/>
            <person name="Green R.E."/>
            <person name="Rokhsar D.S."/>
        </authorList>
    </citation>
    <scope>NUCLEOTIDE SEQUENCE [LARGE SCALE GENOMIC DNA]</scope>
    <source>
        <strain evidence="3">S238N-H82</strain>
    </source>
</reference>
<dbReference type="GeneID" id="118404439"/>
<dbReference type="InterPro" id="IPR016186">
    <property type="entry name" value="C-type_lectin-like/link_sf"/>
</dbReference>
<dbReference type="KEGG" id="bfo:118404439"/>
<dbReference type="PANTHER" id="PTHR22803">
    <property type="entry name" value="MANNOSE, PHOSPHOLIPASE, LECTIN RECEPTOR RELATED"/>
    <property type="match status" value="1"/>
</dbReference>
<dbReference type="PRINTS" id="PR00453">
    <property type="entry name" value="VWFADOMAIN"/>
</dbReference>
<evidence type="ECO:0000259" key="2">
    <source>
        <dbReference type="PROSITE" id="PS50234"/>
    </source>
</evidence>
<dbReference type="Pfam" id="PF00092">
    <property type="entry name" value="VWA"/>
    <property type="match status" value="1"/>
</dbReference>
<dbReference type="RefSeq" id="XP_035659407.1">
    <property type="nucleotide sequence ID" value="XM_035803514.1"/>
</dbReference>
<evidence type="ECO:0000259" key="1">
    <source>
        <dbReference type="PROSITE" id="PS50041"/>
    </source>
</evidence>
<dbReference type="PROSITE" id="PS50041">
    <property type="entry name" value="C_TYPE_LECTIN_2"/>
    <property type="match status" value="1"/>
</dbReference>
<dbReference type="AlphaFoldDB" id="A0A9J7KHV1"/>
<evidence type="ECO:0000313" key="4">
    <source>
        <dbReference type="RefSeq" id="XP_035659407.1"/>
    </source>
</evidence>
<proteinExistence type="predicted"/>
<dbReference type="InterPro" id="IPR016187">
    <property type="entry name" value="CTDL_fold"/>
</dbReference>
<dbReference type="SUPFAM" id="SSF56436">
    <property type="entry name" value="C-type lectin-like"/>
    <property type="match status" value="1"/>
</dbReference>
<sequence length="277" mass="30189">MLLKNGELTNGRKDKLLPELQDHGTEGLTIGRYPHNIMLGKLLLTAAVALAAIHGSAAQVTCADGWTAHEQHCYKKFSIGKKWAAAREYCGTFDADLVSITSTSEQQFVAPMITGSGVGGAWIGLHDTATENVFAWVDNTPYDPALSMWGYVCAIDIVLALDLSSSIPQDQFELARDFMVAFVDCEVFQEKDIRIAVLNYTCEADTYFDLAPIAYGMSYEIGQLMRGDGGITRTGHAINHMRLTSKFGAESHHAAVILTDGQTMICYTVLLSGLPFP</sequence>
<evidence type="ECO:0000313" key="3">
    <source>
        <dbReference type="Proteomes" id="UP000001554"/>
    </source>
</evidence>
<keyword evidence="3" id="KW-1185">Reference proteome</keyword>
<dbReference type="Pfam" id="PF00059">
    <property type="entry name" value="Lectin_C"/>
    <property type="match status" value="1"/>
</dbReference>
<dbReference type="OrthoDB" id="10256829at2759"/>
<dbReference type="InterPro" id="IPR001304">
    <property type="entry name" value="C-type_lectin-like"/>
</dbReference>
<gene>
    <name evidence="4" type="primary">LOC118404439</name>
</gene>
<name>A0A9J7KHV1_BRAFL</name>
<reference evidence="4" key="2">
    <citation type="submission" date="2025-08" db="UniProtKB">
        <authorList>
            <consortium name="RefSeq"/>
        </authorList>
    </citation>
    <scope>IDENTIFICATION</scope>
    <source>
        <strain evidence="4">S238N-H82</strain>
        <tissue evidence="4">Testes</tissue>
    </source>
</reference>
<organism evidence="3 4">
    <name type="scientific">Branchiostoma floridae</name>
    <name type="common">Florida lancelet</name>
    <name type="synonym">Amphioxus</name>
    <dbReference type="NCBI Taxonomy" id="7739"/>
    <lineage>
        <taxon>Eukaryota</taxon>
        <taxon>Metazoa</taxon>
        <taxon>Chordata</taxon>
        <taxon>Cephalochordata</taxon>
        <taxon>Leptocardii</taxon>
        <taxon>Amphioxiformes</taxon>
        <taxon>Branchiostomatidae</taxon>
        <taxon>Branchiostoma</taxon>
    </lineage>
</organism>
<protein>
    <submittedName>
        <fullName evidence="4">Uncharacterized protein LOC118404439</fullName>
    </submittedName>
</protein>
<dbReference type="Gene3D" id="3.40.50.410">
    <property type="entry name" value="von Willebrand factor, type A domain"/>
    <property type="match status" value="1"/>
</dbReference>
<dbReference type="PROSITE" id="PS50234">
    <property type="entry name" value="VWFA"/>
    <property type="match status" value="1"/>
</dbReference>
<dbReference type="SMART" id="SM00034">
    <property type="entry name" value="CLECT"/>
    <property type="match status" value="1"/>
</dbReference>
<feature type="domain" description="C-type lectin" evidence="1">
    <location>
        <begin position="69"/>
        <end position="154"/>
    </location>
</feature>
<dbReference type="InterPro" id="IPR050111">
    <property type="entry name" value="C-type_lectin/snaclec_domain"/>
</dbReference>
<accession>A0A9J7KHV1</accession>